<dbReference type="GO" id="GO:0055052">
    <property type="term" value="C:ATP-binding cassette (ABC) transporter complex, substrate-binding subunit-containing"/>
    <property type="evidence" value="ECO:0007669"/>
    <property type="project" value="TreeGrafter"/>
</dbReference>
<evidence type="ECO:0000256" key="6">
    <source>
        <dbReference type="ARBA" id="ARBA00022967"/>
    </source>
</evidence>
<comment type="similarity">
    <text evidence="1">Belongs to the ABC transporter superfamily.</text>
</comment>
<dbReference type="PANTHER" id="PTHR43875:SF15">
    <property type="entry name" value="TREHALOSE IMPORT ATP-BINDING PROTEIN SUGC"/>
    <property type="match status" value="1"/>
</dbReference>
<evidence type="ECO:0000256" key="5">
    <source>
        <dbReference type="ARBA" id="ARBA00022840"/>
    </source>
</evidence>
<evidence type="ECO:0000256" key="2">
    <source>
        <dbReference type="ARBA" id="ARBA00022448"/>
    </source>
</evidence>
<dbReference type="InterPro" id="IPR008995">
    <property type="entry name" value="Mo/tungstate-bd_C_term_dom"/>
</dbReference>
<keyword evidence="5 9" id="KW-0067">ATP-binding</keyword>
<dbReference type="FunFam" id="3.40.50.300:FF:000042">
    <property type="entry name" value="Maltose/maltodextrin ABC transporter, ATP-binding protein"/>
    <property type="match status" value="1"/>
</dbReference>
<keyword evidence="2" id="KW-0813">Transport</keyword>
<dbReference type="PANTHER" id="PTHR43875">
    <property type="entry name" value="MALTODEXTRIN IMPORT ATP-BINDING PROTEIN MSMX"/>
    <property type="match status" value="1"/>
</dbReference>
<proteinExistence type="inferred from homology"/>
<dbReference type="GO" id="GO:0016887">
    <property type="term" value="F:ATP hydrolysis activity"/>
    <property type="evidence" value="ECO:0007669"/>
    <property type="project" value="InterPro"/>
</dbReference>
<keyword evidence="7" id="KW-0472">Membrane</keyword>
<dbReference type="AlphaFoldDB" id="A0A8J7CKJ6"/>
<dbReference type="Pfam" id="PF17912">
    <property type="entry name" value="OB_MalK"/>
    <property type="match status" value="1"/>
</dbReference>
<dbReference type="InterPro" id="IPR003593">
    <property type="entry name" value="AAA+_ATPase"/>
</dbReference>
<dbReference type="GO" id="GO:0005524">
    <property type="term" value="F:ATP binding"/>
    <property type="evidence" value="ECO:0007669"/>
    <property type="project" value="UniProtKB-KW"/>
</dbReference>
<dbReference type="SMART" id="SM00382">
    <property type="entry name" value="AAA"/>
    <property type="match status" value="1"/>
</dbReference>
<evidence type="ECO:0000256" key="3">
    <source>
        <dbReference type="ARBA" id="ARBA00022475"/>
    </source>
</evidence>
<dbReference type="GO" id="GO:0140359">
    <property type="term" value="F:ABC-type transporter activity"/>
    <property type="evidence" value="ECO:0007669"/>
    <property type="project" value="UniProtKB-ARBA"/>
</dbReference>
<evidence type="ECO:0000313" key="9">
    <source>
        <dbReference type="EMBL" id="MBE3638896.1"/>
    </source>
</evidence>
<dbReference type="InterPro" id="IPR003439">
    <property type="entry name" value="ABC_transporter-like_ATP-bd"/>
</dbReference>
<dbReference type="Gene3D" id="3.40.50.300">
    <property type="entry name" value="P-loop containing nucleotide triphosphate hydrolases"/>
    <property type="match status" value="1"/>
</dbReference>
<evidence type="ECO:0000313" key="10">
    <source>
        <dbReference type="Proteomes" id="UP000609121"/>
    </source>
</evidence>
<dbReference type="InterPro" id="IPR047641">
    <property type="entry name" value="ABC_transpr_MalK/UgpC-like"/>
</dbReference>
<dbReference type="Proteomes" id="UP000609121">
    <property type="component" value="Unassembled WGS sequence"/>
</dbReference>
<organism evidence="9 10">
    <name type="scientific">Mangrovicoccus algicola</name>
    <dbReference type="NCBI Taxonomy" id="2771008"/>
    <lineage>
        <taxon>Bacteria</taxon>
        <taxon>Pseudomonadati</taxon>
        <taxon>Pseudomonadota</taxon>
        <taxon>Alphaproteobacteria</taxon>
        <taxon>Rhodobacterales</taxon>
        <taxon>Paracoccaceae</taxon>
        <taxon>Mangrovicoccus</taxon>
    </lineage>
</organism>
<gene>
    <name evidence="9" type="ORF">ICN82_11850</name>
</gene>
<dbReference type="PROSITE" id="PS50893">
    <property type="entry name" value="ABC_TRANSPORTER_2"/>
    <property type="match status" value="1"/>
</dbReference>
<dbReference type="Gene3D" id="2.40.50.140">
    <property type="entry name" value="Nucleic acid-binding proteins"/>
    <property type="match status" value="1"/>
</dbReference>
<keyword evidence="6" id="KW-1278">Translocase</keyword>
<evidence type="ECO:0000259" key="8">
    <source>
        <dbReference type="PROSITE" id="PS50893"/>
    </source>
</evidence>
<accession>A0A8J7CKJ6</accession>
<feature type="domain" description="ABC transporter" evidence="8">
    <location>
        <begin position="3"/>
        <end position="233"/>
    </location>
</feature>
<dbReference type="SUPFAM" id="SSF50331">
    <property type="entry name" value="MOP-like"/>
    <property type="match status" value="1"/>
</dbReference>
<protein>
    <submittedName>
        <fullName evidence="9">ABC transporter ATP-binding protein</fullName>
    </submittedName>
</protein>
<keyword evidence="4" id="KW-0547">Nucleotide-binding</keyword>
<dbReference type="Gene3D" id="2.40.50.100">
    <property type="match status" value="1"/>
</dbReference>
<evidence type="ECO:0000256" key="4">
    <source>
        <dbReference type="ARBA" id="ARBA00022741"/>
    </source>
</evidence>
<dbReference type="Pfam" id="PF00005">
    <property type="entry name" value="ABC_tran"/>
    <property type="match status" value="1"/>
</dbReference>
<dbReference type="SUPFAM" id="SSF52540">
    <property type="entry name" value="P-loop containing nucleoside triphosphate hydrolases"/>
    <property type="match status" value="1"/>
</dbReference>
<reference evidence="9" key="1">
    <citation type="submission" date="2020-09" db="EMBL/GenBank/DDBJ databases">
        <title>A novel bacterium of genus Mangrovicoccus, isolated from South China Sea.</title>
        <authorList>
            <person name="Huang H."/>
            <person name="Mo K."/>
            <person name="Hu Y."/>
        </authorList>
    </citation>
    <scope>NUCLEOTIDE SEQUENCE</scope>
    <source>
        <strain evidence="9">HB182678</strain>
    </source>
</reference>
<dbReference type="InterPro" id="IPR027417">
    <property type="entry name" value="P-loop_NTPase"/>
</dbReference>
<dbReference type="InterPro" id="IPR012340">
    <property type="entry name" value="NA-bd_OB-fold"/>
</dbReference>
<keyword evidence="10" id="KW-1185">Reference proteome</keyword>
<dbReference type="RefSeq" id="WP_193182989.1">
    <property type="nucleotide sequence ID" value="NZ_JACVXA010000034.1"/>
</dbReference>
<comment type="caution">
    <text evidence="9">The sequence shown here is derived from an EMBL/GenBank/DDBJ whole genome shotgun (WGS) entry which is preliminary data.</text>
</comment>
<evidence type="ECO:0000256" key="1">
    <source>
        <dbReference type="ARBA" id="ARBA00005417"/>
    </source>
</evidence>
<name>A0A8J7CKJ6_9RHOB</name>
<evidence type="ECO:0000256" key="7">
    <source>
        <dbReference type="ARBA" id="ARBA00023136"/>
    </source>
</evidence>
<sequence>MSLDLQGVAKSYGDVAAVHALDLHCPTGQMLGLLGPSGCGKSTTLKMIAGIEEVSAGRILFSGREVQALPPGARNIAMVFEDYALYAHLSVFENIAFPLRVRGTPKPEVAGKVGAILKLLRLDGIAGEKVRKLSGGAQQRVSIGRALVRNPEVIVFDEPLSHLDADQKVELRTEIKRLQQLQGLTSILVTHDQTEAIAMCDVIAVMNAGELQQLGSPQELYDRPANTFVAQFIGEPPMNLLAAELAPDGRLTGPDWRLPPAAARAGLTGGPVTAGLRPEALRLLRDETGGDGLAVLAGRVAFREHRGDTDILLVALDAPGPDGAELHVSADVPGPSPLRQGDRVRLGFDGSRLCLFDPVTGRNLQADAPLATEAAA</sequence>
<keyword evidence="3" id="KW-1003">Cell membrane</keyword>
<dbReference type="EMBL" id="JACVXA010000034">
    <property type="protein sequence ID" value="MBE3638896.1"/>
    <property type="molecule type" value="Genomic_DNA"/>
</dbReference>
<dbReference type="InterPro" id="IPR040582">
    <property type="entry name" value="OB_MalK-like"/>
</dbReference>